<dbReference type="Gene3D" id="1.10.8.60">
    <property type="match status" value="1"/>
</dbReference>
<evidence type="ECO:0000256" key="9">
    <source>
        <dbReference type="ARBA" id="ARBA00023125"/>
    </source>
</evidence>
<keyword evidence="8" id="KW-0805">Transcription regulation</keyword>
<evidence type="ECO:0000256" key="6">
    <source>
        <dbReference type="ARBA" id="ARBA00022840"/>
    </source>
</evidence>
<dbReference type="PROSITE" id="PS00688">
    <property type="entry name" value="SIGMA54_INTERACT_3"/>
    <property type="match status" value="1"/>
</dbReference>
<evidence type="ECO:0000256" key="5">
    <source>
        <dbReference type="ARBA" id="ARBA00022741"/>
    </source>
</evidence>
<dbReference type="Gene3D" id="1.10.10.60">
    <property type="entry name" value="Homeodomain-like"/>
    <property type="match status" value="1"/>
</dbReference>
<dbReference type="Pfam" id="PF00158">
    <property type="entry name" value="Sigma54_activat"/>
    <property type="match status" value="1"/>
</dbReference>
<comment type="subcellular location">
    <subcellularLocation>
        <location evidence="1">Cytoplasm</location>
    </subcellularLocation>
</comment>
<keyword evidence="3" id="KW-0678">Repressor</keyword>
<dbReference type="GO" id="GO:0043565">
    <property type="term" value="F:sequence-specific DNA binding"/>
    <property type="evidence" value="ECO:0007669"/>
    <property type="project" value="InterPro"/>
</dbReference>
<dbReference type="PANTHER" id="PTHR32071">
    <property type="entry name" value="TRANSCRIPTIONAL REGULATORY PROTEIN"/>
    <property type="match status" value="1"/>
</dbReference>
<reference evidence="13" key="2">
    <citation type="submission" date="2021-08" db="EMBL/GenBank/DDBJ databases">
        <authorList>
            <person name="Dalcin Martins P."/>
        </authorList>
    </citation>
    <scope>NUCLEOTIDE SEQUENCE</scope>
    <source>
        <strain evidence="13">MAG_39</strain>
    </source>
</reference>
<dbReference type="GO" id="GO:0006355">
    <property type="term" value="P:regulation of DNA-templated transcription"/>
    <property type="evidence" value="ECO:0007669"/>
    <property type="project" value="InterPro"/>
</dbReference>
<name>A0A953LVH4_9BACT</name>
<comment type="caution">
    <text evidence="13">The sequence shown here is derived from an EMBL/GenBank/DDBJ whole genome shotgun (WGS) entry which is preliminary data.</text>
</comment>
<dbReference type="EMBL" id="JAIOIV010000015">
    <property type="protein sequence ID" value="MBZ0154861.1"/>
    <property type="molecule type" value="Genomic_DNA"/>
</dbReference>
<dbReference type="Pfam" id="PF25601">
    <property type="entry name" value="AAA_lid_14"/>
    <property type="match status" value="1"/>
</dbReference>
<proteinExistence type="predicted"/>
<reference evidence="13" key="1">
    <citation type="journal article" date="2021" name="bioRxiv">
        <title>Unraveling nitrogen, sulfur and carbon metabolic pathways and microbial community transcriptional responses to substrate deprivation and toxicity stresses in a bioreactor mimicking anoxic brackish coastal sediment conditions.</title>
        <authorList>
            <person name="Martins P.D."/>
            <person name="Echeveste M.J."/>
            <person name="Arshad A."/>
            <person name="Kurth J."/>
            <person name="Ouboter H."/>
            <person name="Jetten M.S.M."/>
            <person name="Welte C.U."/>
        </authorList>
    </citation>
    <scope>NUCLEOTIDE SEQUENCE</scope>
    <source>
        <strain evidence="13">MAG_39</strain>
    </source>
</reference>
<evidence type="ECO:0000313" key="13">
    <source>
        <dbReference type="EMBL" id="MBZ0154861.1"/>
    </source>
</evidence>
<dbReference type="SMART" id="SM00382">
    <property type="entry name" value="AAA"/>
    <property type="match status" value="1"/>
</dbReference>
<evidence type="ECO:0000256" key="8">
    <source>
        <dbReference type="ARBA" id="ARBA00023015"/>
    </source>
</evidence>
<keyword evidence="2" id="KW-0963">Cytoplasm</keyword>
<dbReference type="InterPro" id="IPR009057">
    <property type="entry name" value="Homeodomain-like_sf"/>
</dbReference>
<protein>
    <submittedName>
        <fullName evidence="13">Sigma-54 dependent transcriptional regulator</fullName>
    </submittedName>
</protein>
<dbReference type="PROSITE" id="PS50045">
    <property type="entry name" value="SIGMA54_INTERACT_4"/>
    <property type="match status" value="1"/>
</dbReference>
<keyword evidence="10" id="KW-0010">Activator</keyword>
<evidence type="ECO:0000256" key="7">
    <source>
        <dbReference type="ARBA" id="ARBA00023012"/>
    </source>
</evidence>
<dbReference type="InterPro" id="IPR002197">
    <property type="entry name" value="HTH_Fis"/>
</dbReference>
<dbReference type="Proteomes" id="UP000705867">
    <property type="component" value="Unassembled WGS sequence"/>
</dbReference>
<evidence type="ECO:0000256" key="2">
    <source>
        <dbReference type="ARBA" id="ARBA00022490"/>
    </source>
</evidence>
<evidence type="ECO:0000256" key="3">
    <source>
        <dbReference type="ARBA" id="ARBA00022491"/>
    </source>
</evidence>
<evidence type="ECO:0000259" key="12">
    <source>
        <dbReference type="PROSITE" id="PS50045"/>
    </source>
</evidence>
<dbReference type="SUPFAM" id="SSF46689">
    <property type="entry name" value="Homeodomain-like"/>
    <property type="match status" value="1"/>
</dbReference>
<keyword evidence="6" id="KW-0067">ATP-binding</keyword>
<dbReference type="InterPro" id="IPR025662">
    <property type="entry name" value="Sigma_54_int_dom_ATP-bd_1"/>
</dbReference>
<keyword evidence="9" id="KW-0238">DNA-binding</keyword>
<dbReference type="InterPro" id="IPR027417">
    <property type="entry name" value="P-loop_NTPase"/>
</dbReference>
<dbReference type="Gene3D" id="3.40.50.300">
    <property type="entry name" value="P-loop containing nucleotide triphosphate hydrolases"/>
    <property type="match status" value="1"/>
</dbReference>
<dbReference type="FunFam" id="3.40.50.300:FF:000006">
    <property type="entry name" value="DNA-binding transcriptional regulator NtrC"/>
    <property type="match status" value="1"/>
</dbReference>
<keyword evidence="11" id="KW-0804">Transcription</keyword>
<dbReference type="SUPFAM" id="SSF52540">
    <property type="entry name" value="P-loop containing nucleoside triphosphate hydrolases"/>
    <property type="match status" value="1"/>
</dbReference>
<evidence type="ECO:0000256" key="1">
    <source>
        <dbReference type="ARBA" id="ARBA00004496"/>
    </source>
</evidence>
<dbReference type="GO" id="GO:0005737">
    <property type="term" value="C:cytoplasm"/>
    <property type="evidence" value="ECO:0007669"/>
    <property type="project" value="UniProtKB-SubCell"/>
</dbReference>
<dbReference type="InterPro" id="IPR002078">
    <property type="entry name" value="Sigma_54_int"/>
</dbReference>
<evidence type="ECO:0000313" key="14">
    <source>
        <dbReference type="Proteomes" id="UP000705867"/>
    </source>
</evidence>
<dbReference type="Pfam" id="PF02954">
    <property type="entry name" value="HTH_8"/>
    <property type="match status" value="1"/>
</dbReference>
<dbReference type="AlphaFoldDB" id="A0A953LVH4"/>
<dbReference type="CDD" id="cd00009">
    <property type="entry name" value="AAA"/>
    <property type="match status" value="1"/>
</dbReference>
<dbReference type="PRINTS" id="PR01590">
    <property type="entry name" value="HTHFIS"/>
</dbReference>
<dbReference type="InterPro" id="IPR003593">
    <property type="entry name" value="AAA+_ATPase"/>
</dbReference>
<sequence>MEKVALLTKDDSLREEFSSLLPKEYSLTTKQPSSAGAIIFFDIDTLKPVLIRELTEKHLVIAVTRQKRTEPVIEATIFGSYEVIHRPVAAGTVTRIVQEVSDLRKEIKDFIMLAGLPPAPTCAIVGHSPLIMDICKKLARLSQVEVPVLVTGETGTGKELIAESIAQLSSRFGKPFVVVNCAAVPETLLEAELFGFEKGSFTGAVSSKEGMLKIADEGCVFFDEVGELPLSLQGKLLRFLQTQTFYPLGSTREMQVNVRTLSATNRDLTGMVKEGKFREDLYHRLRVSSLHIPPLRERKEDIPPLIHFFVDRYRHTAQQSVKGITKAFLNKMISHDWPGNIRELENTIRSAIALTKTPYLTTHELKDLGSRTPFARTASASETLASVLVPLLKGSLEKKDRNIYDTIHTAVDRAVFEYILSYTKENQSEAARLLGINRLTLRKKLKY</sequence>
<gene>
    <name evidence="13" type="ORF">K8I29_01430</name>
</gene>
<feature type="domain" description="Sigma-54 factor interaction" evidence="12">
    <location>
        <begin position="124"/>
        <end position="353"/>
    </location>
</feature>
<dbReference type="GO" id="GO:0000160">
    <property type="term" value="P:phosphorelay signal transduction system"/>
    <property type="evidence" value="ECO:0007669"/>
    <property type="project" value="UniProtKB-KW"/>
</dbReference>
<dbReference type="InterPro" id="IPR025944">
    <property type="entry name" value="Sigma_54_int_dom_CS"/>
</dbReference>
<keyword evidence="4" id="KW-0597">Phosphoprotein</keyword>
<keyword evidence="7" id="KW-0902">Two-component regulatory system</keyword>
<dbReference type="PANTHER" id="PTHR32071:SF95">
    <property type="entry name" value="DNA-BINDING TRANSCRIPTIONAL REGULATOR NTRC"/>
    <property type="match status" value="1"/>
</dbReference>
<dbReference type="GO" id="GO:0005524">
    <property type="term" value="F:ATP binding"/>
    <property type="evidence" value="ECO:0007669"/>
    <property type="project" value="UniProtKB-KW"/>
</dbReference>
<accession>A0A953LVH4</accession>
<evidence type="ECO:0000256" key="11">
    <source>
        <dbReference type="ARBA" id="ARBA00023163"/>
    </source>
</evidence>
<evidence type="ECO:0000256" key="4">
    <source>
        <dbReference type="ARBA" id="ARBA00022553"/>
    </source>
</evidence>
<dbReference type="PROSITE" id="PS00675">
    <property type="entry name" value="SIGMA54_INTERACT_1"/>
    <property type="match status" value="1"/>
</dbReference>
<evidence type="ECO:0000256" key="10">
    <source>
        <dbReference type="ARBA" id="ARBA00023159"/>
    </source>
</evidence>
<dbReference type="InterPro" id="IPR058031">
    <property type="entry name" value="AAA_lid_NorR"/>
</dbReference>
<keyword evidence="5" id="KW-0547">Nucleotide-binding</keyword>
<organism evidence="13 14">
    <name type="scientific">Candidatus Nitrobium versatile</name>
    <dbReference type="NCBI Taxonomy" id="2884831"/>
    <lineage>
        <taxon>Bacteria</taxon>
        <taxon>Pseudomonadati</taxon>
        <taxon>Nitrospirota</taxon>
        <taxon>Nitrospiria</taxon>
        <taxon>Nitrospirales</taxon>
        <taxon>Nitrospiraceae</taxon>
        <taxon>Candidatus Nitrobium</taxon>
    </lineage>
</organism>